<gene>
    <name evidence="1" type="ORF">NPIL_341131</name>
</gene>
<keyword evidence="2" id="KW-1185">Reference proteome</keyword>
<protein>
    <submittedName>
        <fullName evidence="1">Uncharacterized protein</fullName>
    </submittedName>
</protein>
<accession>A0A8X6ULR5</accession>
<proteinExistence type="predicted"/>
<sequence>MPVSVYEVFSHLEGEQDSEAEAAVLIRLFFKNSYVRVVQYFSPPTQAEVGEEELTPTKSIPLVITVLLTGKKRRVEKVERALRVSLCPHHGR</sequence>
<evidence type="ECO:0000313" key="1">
    <source>
        <dbReference type="EMBL" id="GFU22827.1"/>
    </source>
</evidence>
<name>A0A8X6ULR5_NEPPI</name>
<dbReference type="Proteomes" id="UP000887013">
    <property type="component" value="Unassembled WGS sequence"/>
</dbReference>
<comment type="caution">
    <text evidence="1">The sequence shown here is derived from an EMBL/GenBank/DDBJ whole genome shotgun (WGS) entry which is preliminary data.</text>
</comment>
<reference evidence="1" key="1">
    <citation type="submission" date="2020-08" db="EMBL/GenBank/DDBJ databases">
        <title>Multicomponent nature underlies the extraordinary mechanical properties of spider dragline silk.</title>
        <authorList>
            <person name="Kono N."/>
            <person name="Nakamura H."/>
            <person name="Mori M."/>
            <person name="Yoshida Y."/>
            <person name="Ohtoshi R."/>
            <person name="Malay A.D."/>
            <person name="Moran D.A.P."/>
            <person name="Tomita M."/>
            <person name="Numata K."/>
            <person name="Arakawa K."/>
        </authorList>
    </citation>
    <scope>NUCLEOTIDE SEQUENCE</scope>
</reference>
<dbReference type="EMBL" id="BMAW01081088">
    <property type="protein sequence ID" value="GFU22827.1"/>
    <property type="molecule type" value="Genomic_DNA"/>
</dbReference>
<evidence type="ECO:0000313" key="2">
    <source>
        <dbReference type="Proteomes" id="UP000887013"/>
    </source>
</evidence>
<organism evidence="1 2">
    <name type="scientific">Nephila pilipes</name>
    <name type="common">Giant wood spider</name>
    <name type="synonym">Nephila maculata</name>
    <dbReference type="NCBI Taxonomy" id="299642"/>
    <lineage>
        <taxon>Eukaryota</taxon>
        <taxon>Metazoa</taxon>
        <taxon>Ecdysozoa</taxon>
        <taxon>Arthropoda</taxon>
        <taxon>Chelicerata</taxon>
        <taxon>Arachnida</taxon>
        <taxon>Araneae</taxon>
        <taxon>Araneomorphae</taxon>
        <taxon>Entelegynae</taxon>
        <taxon>Araneoidea</taxon>
        <taxon>Nephilidae</taxon>
        <taxon>Nephila</taxon>
    </lineage>
</organism>
<dbReference type="AlphaFoldDB" id="A0A8X6ULR5"/>